<name>A0A484N5R4_9ASTE</name>
<accession>A0A484N5R4</accession>
<proteinExistence type="predicted"/>
<evidence type="ECO:0000313" key="2">
    <source>
        <dbReference type="Proteomes" id="UP000595140"/>
    </source>
</evidence>
<organism evidence="1 2">
    <name type="scientific">Cuscuta campestris</name>
    <dbReference type="NCBI Taxonomy" id="132261"/>
    <lineage>
        <taxon>Eukaryota</taxon>
        <taxon>Viridiplantae</taxon>
        <taxon>Streptophyta</taxon>
        <taxon>Embryophyta</taxon>
        <taxon>Tracheophyta</taxon>
        <taxon>Spermatophyta</taxon>
        <taxon>Magnoliopsida</taxon>
        <taxon>eudicotyledons</taxon>
        <taxon>Gunneridae</taxon>
        <taxon>Pentapetalae</taxon>
        <taxon>asterids</taxon>
        <taxon>lamiids</taxon>
        <taxon>Solanales</taxon>
        <taxon>Convolvulaceae</taxon>
        <taxon>Cuscuteae</taxon>
        <taxon>Cuscuta</taxon>
        <taxon>Cuscuta subgen. Grammica</taxon>
        <taxon>Cuscuta sect. Cleistogrammica</taxon>
    </lineage>
</organism>
<evidence type="ECO:0000313" key="1">
    <source>
        <dbReference type="EMBL" id="VFQ95937.1"/>
    </source>
</evidence>
<protein>
    <submittedName>
        <fullName evidence="1">Uncharacterized protein</fullName>
    </submittedName>
</protein>
<keyword evidence="2" id="KW-1185">Reference proteome</keyword>
<reference evidence="1 2" key="1">
    <citation type="submission" date="2018-04" db="EMBL/GenBank/DDBJ databases">
        <authorList>
            <person name="Vogel A."/>
        </authorList>
    </citation>
    <scope>NUCLEOTIDE SEQUENCE [LARGE SCALE GENOMIC DNA]</scope>
</reference>
<gene>
    <name evidence="1" type="ORF">CCAM_LOCUS37713</name>
</gene>
<dbReference type="AlphaFoldDB" id="A0A484N5R4"/>
<sequence length="84" mass="8543">MTSTPISTATALSSSVASTLTGVAFTKACAAMLSAIAAVSTAMGAAMRVAVGSVHEEGRGARVDSVYMDVRRIRYAYSALPLSV</sequence>
<dbReference type="Proteomes" id="UP000595140">
    <property type="component" value="Unassembled WGS sequence"/>
</dbReference>
<dbReference type="EMBL" id="OOIL02005823">
    <property type="protein sequence ID" value="VFQ95937.1"/>
    <property type="molecule type" value="Genomic_DNA"/>
</dbReference>